<protein>
    <recommendedName>
        <fullName evidence="1">PDZ domain-containing protein</fullName>
    </recommendedName>
</protein>
<evidence type="ECO:0000313" key="2">
    <source>
        <dbReference type="EMBL" id="CAE4574102.1"/>
    </source>
</evidence>
<accession>A0A7S4Q6R2</accession>
<reference evidence="2" key="1">
    <citation type="submission" date="2021-01" db="EMBL/GenBank/DDBJ databases">
        <authorList>
            <person name="Corre E."/>
            <person name="Pelletier E."/>
            <person name="Niang G."/>
            <person name="Scheremetjew M."/>
            <person name="Finn R."/>
            <person name="Kale V."/>
            <person name="Holt S."/>
            <person name="Cochrane G."/>
            <person name="Meng A."/>
            <person name="Brown T."/>
            <person name="Cohen L."/>
        </authorList>
    </citation>
    <scope>NUCLEOTIDE SEQUENCE</scope>
    <source>
        <strain evidence="2">CCMP3105</strain>
    </source>
</reference>
<dbReference type="InterPro" id="IPR001478">
    <property type="entry name" value="PDZ"/>
</dbReference>
<dbReference type="AlphaFoldDB" id="A0A7S4Q6R2"/>
<name>A0A7S4Q6R2_9DINO</name>
<organism evidence="2">
    <name type="scientific">Alexandrium monilatum</name>
    <dbReference type="NCBI Taxonomy" id="311494"/>
    <lineage>
        <taxon>Eukaryota</taxon>
        <taxon>Sar</taxon>
        <taxon>Alveolata</taxon>
        <taxon>Dinophyceae</taxon>
        <taxon>Gonyaulacales</taxon>
        <taxon>Pyrocystaceae</taxon>
        <taxon>Alexandrium</taxon>
    </lineage>
</organism>
<proteinExistence type="predicted"/>
<dbReference type="PROSITE" id="PS50106">
    <property type="entry name" value="PDZ"/>
    <property type="match status" value="1"/>
</dbReference>
<feature type="domain" description="PDZ" evidence="1">
    <location>
        <begin position="43"/>
        <end position="91"/>
    </location>
</feature>
<evidence type="ECO:0000259" key="1">
    <source>
        <dbReference type="PROSITE" id="PS50106"/>
    </source>
</evidence>
<gene>
    <name evidence="2" type="ORF">AMON00008_LOCUS13721</name>
</gene>
<sequence>MGATAACTCSGKNTPDAVALGCGGPGTGTRCRHLGGDEGDVYYVTLDKADGEKLGLEVNCAAAGDAMPVNPESRIEAGDSIFEVNGVRGTSATLSERCRDDQILRLKIRRTALA</sequence>
<dbReference type="EMBL" id="HBNR01020655">
    <property type="protein sequence ID" value="CAE4574102.1"/>
    <property type="molecule type" value="Transcribed_RNA"/>
</dbReference>